<dbReference type="OrthoDB" id="2505507at2759"/>
<proteinExistence type="predicted"/>
<keyword evidence="2" id="KW-1185">Reference proteome</keyword>
<reference evidence="1" key="1">
    <citation type="submission" date="2013-11" db="EMBL/GenBank/DDBJ databases">
        <title>Genome sequence of the fusiform rust pathogen reveals effectors for host alternation and coevolution with pine.</title>
        <authorList>
            <consortium name="DOE Joint Genome Institute"/>
            <person name="Smith K."/>
            <person name="Pendleton A."/>
            <person name="Kubisiak T."/>
            <person name="Anderson C."/>
            <person name="Salamov A."/>
            <person name="Aerts A."/>
            <person name="Riley R."/>
            <person name="Clum A."/>
            <person name="Lindquist E."/>
            <person name="Ence D."/>
            <person name="Campbell M."/>
            <person name="Kronenberg Z."/>
            <person name="Feau N."/>
            <person name="Dhillon B."/>
            <person name="Hamelin R."/>
            <person name="Burleigh J."/>
            <person name="Smith J."/>
            <person name="Yandell M."/>
            <person name="Nelson C."/>
            <person name="Grigoriev I."/>
            <person name="Davis J."/>
        </authorList>
    </citation>
    <scope>NUCLEOTIDE SEQUENCE</scope>
    <source>
        <strain evidence="1">G11</strain>
    </source>
</reference>
<dbReference type="AlphaFoldDB" id="A0A9P6NAN7"/>
<organism evidence="1 2">
    <name type="scientific">Cronartium quercuum f. sp. fusiforme G11</name>
    <dbReference type="NCBI Taxonomy" id="708437"/>
    <lineage>
        <taxon>Eukaryota</taxon>
        <taxon>Fungi</taxon>
        <taxon>Dikarya</taxon>
        <taxon>Basidiomycota</taxon>
        <taxon>Pucciniomycotina</taxon>
        <taxon>Pucciniomycetes</taxon>
        <taxon>Pucciniales</taxon>
        <taxon>Coleosporiaceae</taxon>
        <taxon>Cronartium</taxon>
    </lineage>
</organism>
<protein>
    <submittedName>
        <fullName evidence="1">Uncharacterized protein</fullName>
    </submittedName>
</protein>
<dbReference type="Proteomes" id="UP000886653">
    <property type="component" value="Unassembled WGS sequence"/>
</dbReference>
<gene>
    <name evidence="1" type="ORF">CROQUDRAFT_688866</name>
</gene>
<dbReference type="EMBL" id="MU167417">
    <property type="protein sequence ID" value="KAG0140822.1"/>
    <property type="molecule type" value="Genomic_DNA"/>
</dbReference>
<comment type="caution">
    <text evidence="1">The sequence shown here is derived from an EMBL/GenBank/DDBJ whole genome shotgun (WGS) entry which is preliminary data.</text>
</comment>
<feature type="non-terminal residue" evidence="1">
    <location>
        <position position="1"/>
    </location>
</feature>
<sequence>LELADSLVDELCLLSTKGFEAIDCESNEKVLVMVVMLCHMGDSPMHAEITNTMNPATALAPCQVCNWHVDKKENKRISKYVGDFIGVDENREQVCI</sequence>
<accession>A0A9P6NAN7</accession>
<evidence type="ECO:0000313" key="2">
    <source>
        <dbReference type="Proteomes" id="UP000886653"/>
    </source>
</evidence>
<evidence type="ECO:0000313" key="1">
    <source>
        <dbReference type="EMBL" id="KAG0140822.1"/>
    </source>
</evidence>
<name>A0A9P6NAN7_9BASI</name>